<evidence type="ECO:0000256" key="1">
    <source>
        <dbReference type="ARBA" id="ARBA00022737"/>
    </source>
</evidence>
<evidence type="ECO:0000256" key="3">
    <source>
        <dbReference type="SAM" id="MobiDB-lite"/>
    </source>
</evidence>
<protein>
    <recommendedName>
        <fullName evidence="4">Apple domain-containing protein</fullName>
    </recommendedName>
</protein>
<reference evidence="5" key="1">
    <citation type="submission" date="2021-02" db="EMBL/GenBank/DDBJ databases">
        <authorList>
            <person name="Dougan E. K."/>
            <person name="Rhodes N."/>
            <person name="Thang M."/>
            <person name="Chan C."/>
        </authorList>
    </citation>
    <scope>NUCLEOTIDE SEQUENCE</scope>
</reference>
<dbReference type="Proteomes" id="UP000626109">
    <property type="component" value="Unassembled WGS sequence"/>
</dbReference>
<evidence type="ECO:0000313" key="6">
    <source>
        <dbReference type="Proteomes" id="UP000626109"/>
    </source>
</evidence>
<gene>
    <name evidence="5" type="ORF">PGLA2088_LOCUS40771</name>
</gene>
<accession>A0A813L517</accession>
<feature type="compositionally biased region" description="Basic and acidic residues" evidence="3">
    <location>
        <begin position="124"/>
        <end position="151"/>
    </location>
</feature>
<proteinExistence type="predicted"/>
<feature type="compositionally biased region" description="Low complexity" evidence="3">
    <location>
        <begin position="156"/>
        <end position="171"/>
    </location>
</feature>
<evidence type="ECO:0000313" key="5">
    <source>
        <dbReference type="EMBL" id="CAE8719603.1"/>
    </source>
</evidence>
<dbReference type="Pfam" id="PF14295">
    <property type="entry name" value="PAN_4"/>
    <property type="match status" value="1"/>
</dbReference>
<evidence type="ECO:0000256" key="2">
    <source>
        <dbReference type="ARBA" id="ARBA00023157"/>
    </source>
</evidence>
<dbReference type="PROSITE" id="PS50948">
    <property type="entry name" value="PAN"/>
    <property type="match status" value="1"/>
</dbReference>
<sequence length="807" mass="90558">MSPGLLRAEIGDVADEAPSLKSSKSWRYGLLEGATASDDGFVEESQGRCSRRRIQVGLLAAAVLACAVCSLRPIFAKRSLEFQAEKTAGEKTPKSAIAQYFSNEDLLRQRESSAQKRLQAVYDAQREKAKEHDESWSRQRYDAQEDARQELEDQQEMAALEQQAQQQKQQQSPWAASDSGHRSSQRYAHAQQQVQPQPHYFPQQLQPQPRLRPPQEPRPFQSQHHFKYQEHFQPQQPHLAQQSRYPQPLVTRPLPATQQPLFSETPAHLVPQGEIPGPTAGQIAHQQKVALLGGVKRGFQPLGSVAYPAFGGQPVKRETEAEKRAKAKAKVAHKLFTAEYKEVMQMLKWQAVRSCSAQLVNVEVHNGQPIASIEGVNSAAKCQMACTESLQCDAFSFRSRTGDDGPKNVCFMKKLEANAEPHMVIKDGLISGYPCCRPTSSPTEYIQSECPGHFADTDLSTKSGLPSKYGITSADWCQRVCTEDADCGAWTWGEARNVPGLSDVCYMKKLAGDEAPGMHMKQGVVSGLPCGCRSTAMNAIWPDTDVQRFDMPAPRALQKPEPASMLCVALMLPYSYEQDMLVMQFQEKANIFGCDHWAVYSNQEMKLAPGLVTRRVQTTQRCEIGGEFGTALNLGVFTALWRQVLLDDEYVKVNWIIKADPDTVFFPERLRPILKAMEKKEGNGRDGKGVYLNNCKYGLHGPIEVFSTRAISTLANDFETCFAYFRKLCSGDCLWGEDMWVDQCLQRVANVTRIDEFKLLSESHCDPEPGWNSCYDHSKVAFHPFKDISGYKTCLQSAREVDKRYYR</sequence>
<organism evidence="5 6">
    <name type="scientific">Polarella glacialis</name>
    <name type="common">Dinoflagellate</name>
    <dbReference type="NCBI Taxonomy" id="89957"/>
    <lineage>
        <taxon>Eukaryota</taxon>
        <taxon>Sar</taxon>
        <taxon>Alveolata</taxon>
        <taxon>Dinophyceae</taxon>
        <taxon>Suessiales</taxon>
        <taxon>Suessiaceae</taxon>
        <taxon>Polarella</taxon>
    </lineage>
</organism>
<dbReference type="Pfam" id="PF00024">
    <property type="entry name" value="PAN_1"/>
    <property type="match status" value="1"/>
</dbReference>
<evidence type="ECO:0000259" key="4">
    <source>
        <dbReference type="PROSITE" id="PS50948"/>
    </source>
</evidence>
<feature type="compositionally biased region" description="Low complexity" evidence="3">
    <location>
        <begin position="185"/>
        <end position="209"/>
    </location>
</feature>
<dbReference type="AlphaFoldDB" id="A0A813L517"/>
<feature type="region of interest" description="Disordered" evidence="3">
    <location>
        <begin position="122"/>
        <end position="223"/>
    </location>
</feature>
<dbReference type="GO" id="GO:0005576">
    <property type="term" value="C:extracellular region"/>
    <property type="evidence" value="ECO:0007669"/>
    <property type="project" value="InterPro"/>
</dbReference>
<dbReference type="GO" id="GO:0006508">
    <property type="term" value="P:proteolysis"/>
    <property type="evidence" value="ECO:0007669"/>
    <property type="project" value="InterPro"/>
</dbReference>
<dbReference type="EMBL" id="CAJNNW010033584">
    <property type="protein sequence ID" value="CAE8719603.1"/>
    <property type="molecule type" value="Genomic_DNA"/>
</dbReference>
<dbReference type="InterPro" id="IPR003609">
    <property type="entry name" value="Pan_app"/>
</dbReference>
<dbReference type="Gene3D" id="3.50.4.10">
    <property type="entry name" value="Hepatocyte Growth Factor"/>
    <property type="match status" value="2"/>
</dbReference>
<feature type="domain" description="Apple" evidence="4">
    <location>
        <begin position="355"/>
        <end position="436"/>
    </location>
</feature>
<comment type="caution">
    <text evidence="5">The sequence shown here is derived from an EMBL/GenBank/DDBJ whole genome shotgun (WGS) entry which is preliminary data.</text>
</comment>
<dbReference type="SMART" id="SM00223">
    <property type="entry name" value="APPLE"/>
    <property type="match status" value="2"/>
</dbReference>
<name>A0A813L517_POLGL</name>
<keyword evidence="1" id="KW-0677">Repeat</keyword>
<dbReference type="SUPFAM" id="SSF57414">
    <property type="entry name" value="Hairpin loop containing domain-like"/>
    <property type="match status" value="1"/>
</dbReference>
<keyword evidence="2" id="KW-1015">Disulfide bond</keyword>
<dbReference type="InterPro" id="IPR000177">
    <property type="entry name" value="Apple"/>
</dbReference>